<evidence type="ECO:0000313" key="8">
    <source>
        <dbReference type="Proteomes" id="UP000321579"/>
    </source>
</evidence>
<comment type="caution">
    <text evidence="4">The sequence shown here is derived from an EMBL/GenBank/DDBJ whole genome shotgun (WGS) entry which is preliminary data.</text>
</comment>
<gene>
    <name evidence="4" type="ORF">FBGL_13130</name>
    <name evidence="3" type="ORF">FGL01_27760</name>
    <name evidence="5" type="ORF">SAMN05192550_2999</name>
</gene>
<keyword evidence="1" id="KW-1133">Transmembrane helix</keyword>
<evidence type="ECO:0000313" key="7">
    <source>
        <dbReference type="Proteomes" id="UP000182367"/>
    </source>
</evidence>
<proteinExistence type="predicted"/>
<evidence type="ECO:0000313" key="3">
    <source>
        <dbReference type="EMBL" id="GEL12037.1"/>
    </source>
</evidence>
<evidence type="ECO:0000313" key="6">
    <source>
        <dbReference type="Proteomes" id="UP000093226"/>
    </source>
</evidence>
<protein>
    <recommendedName>
        <fullName evidence="2">DUF3592 domain-containing protein</fullName>
    </recommendedName>
</protein>
<keyword evidence="1" id="KW-0812">Transmembrane</keyword>
<evidence type="ECO:0000313" key="5">
    <source>
        <dbReference type="EMBL" id="SDJ91213.1"/>
    </source>
</evidence>
<feature type="transmembrane region" description="Helical" evidence="1">
    <location>
        <begin position="7"/>
        <end position="28"/>
    </location>
</feature>
<keyword evidence="7" id="KW-1185">Reference proteome</keyword>
<evidence type="ECO:0000313" key="4">
    <source>
        <dbReference type="EMBL" id="OCB69847.1"/>
    </source>
</evidence>
<dbReference type="Proteomes" id="UP000093226">
    <property type="component" value="Unassembled WGS sequence"/>
</dbReference>
<name>A0A1B9DJI4_9FLAO</name>
<evidence type="ECO:0000256" key="1">
    <source>
        <dbReference type="SAM" id="Phobius"/>
    </source>
</evidence>
<dbReference type="AlphaFoldDB" id="A0A1B9DJI4"/>
<dbReference type="EMBL" id="LVEO01000024">
    <property type="protein sequence ID" value="OCB69847.1"/>
    <property type="molecule type" value="Genomic_DNA"/>
</dbReference>
<dbReference type="STRING" id="551990.SAMN05192550_2999"/>
<accession>A0A1B9DJI4</accession>
<dbReference type="Proteomes" id="UP000321579">
    <property type="component" value="Unassembled WGS sequence"/>
</dbReference>
<dbReference type="Pfam" id="PF12158">
    <property type="entry name" value="DUF3592"/>
    <property type="match status" value="1"/>
</dbReference>
<dbReference type="RefSeq" id="WP_066329127.1">
    <property type="nucleotide sequence ID" value="NZ_BJVF01000008.1"/>
</dbReference>
<dbReference type="InterPro" id="IPR021994">
    <property type="entry name" value="DUF3592"/>
</dbReference>
<dbReference type="EMBL" id="FNEO01000008">
    <property type="protein sequence ID" value="SDJ91213.1"/>
    <property type="molecule type" value="Genomic_DNA"/>
</dbReference>
<feature type="transmembrane region" description="Helical" evidence="1">
    <location>
        <begin position="110"/>
        <end position="133"/>
    </location>
</feature>
<evidence type="ECO:0000259" key="2">
    <source>
        <dbReference type="Pfam" id="PF12158"/>
    </source>
</evidence>
<sequence>MKTKSNFFLYLFGIIGFILFGVALYLYLDKQAFLDKAETSQGKVIELLRTKSDNSISYRPVVEYITKKGIKIEFSSSLSSNPASYNVGENVPVLYDPINPNKAEINGFKALYLGPLIVGTIGIVFFLIGFMAIRSSYLKQKESKYLLNNGKRIITKFENVQHNKSTESNGRNPFQICSQWLNPNTNEVYIFKSDDIWFDPTDFIKSEEIKVLINPDNPKQYIMDTSFLPNLKN</sequence>
<reference evidence="6" key="1">
    <citation type="submission" date="2016-03" db="EMBL/GenBank/DDBJ databases">
        <title>Draft genome sequence of Paenibacillus glacialis DSM 22343.</title>
        <authorList>
            <person name="Shin S.-K."/>
            <person name="Yi H."/>
        </authorList>
    </citation>
    <scope>NUCLEOTIDE SEQUENCE [LARGE SCALE GENOMIC DNA]</scope>
    <source>
        <strain evidence="6">NBRC 105008</strain>
    </source>
</reference>
<dbReference type="EMBL" id="BJVF01000008">
    <property type="protein sequence ID" value="GEL12037.1"/>
    <property type="molecule type" value="Genomic_DNA"/>
</dbReference>
<organism evidence="4 6">
    <name type="scientific">Flavobacterium glycines</name>
    <dbReference type="NCBI Taxonomy" id="551990"/>
    <lineage>
        <taxon>Bacteria</taxon>
        <taxon>Pseudomonadati</taxon>
        <taxon>Bacteroidota</taxon>
        <taxon>Flavobacteriia</taxon>
        <taxon>Flavobacteriales</taxon>
        <taxon>Flavobacteriaceae</taxon>
        <taxon>Flavobacterium</taxon>
    </lineage>
</organism>
<keyword evidence="1" id="KW-0472">Membrane</keyword>
<feature type="domain" description="DUF3592" evidence="2">
    <location>
        <begin position="41"/>
        <end position="107"/>
    </location>
</feature>
<reference evidence="4" key="2">
    <citation type="submission" date="2016-03" db="EMBL/GenBank/DDBJ databases">
        <authorList>
            <person name="Ploux O."/>
        </authorList>
    </citation>
    <scope>NUCLEOTIDE SEQUENCE</scope>
    <source>
        <strain evidence="4">NBRC 105008</strain>
    </source>
</reference>
<reference evidence="5 7" key="3">
    <citation type="submission" date="2016-10" db="EMBL/GenBank/DDBJ databases">
        <authorList>
            <person name="Varghese N."/>
            <person name="Submissions S."/>
        </authorList>
    </citation>
    <scope>NUCLEOTIDE SEQUENCE [LARGE SCALE GENOMIC DNA]</scope>
    <source>
        <strain evidence="5 7">Gm-149</strain>
    </source>
</reference>
<reference evidence="3 8" key="4">
    <citation type="submission" date="2019-07" db="EMBL/GenBank/DDBJ databases">
        <title>Whole genome shotgun sequence of Flavobacterium glycines NBRC 105008.</title>
        <authorList>
            <person name="Hosoyama A."/>
            <person name="Uohara A."/>
            <person name="Ohji S."/>
            <person name="Ichikawa N."/>
        </authorList>
    </citation>
    <scope>NUCLEOTIDE SEQUENCE [LARGE SCALE GENOMIC DNA]</scope>
    <source>
        <strain evidence="3 8">NBRC 105008</strain>
    </source>
</reference>
<dbReference type="Proteomes" id="UP000182367">
    <property type="component" value="Unassembled WGS sequence"/>
</dbReference>
<dbReference type="OrthoDB" id="2242169at2"/>